<reference evidence="2 3" key="1">
    <citation type="journal article" date="2013" name="Genome Announc.">
        <title>Genome Sequences of Three hpAfrica2 Strains of Helicobacter pylori.</title>
        <authorList>
            <person name="Duncan S.S."/>
            <person name="Bertoli M.T."/>
            <person name="Kersulyte D."/>
            <person name="Valk P.L."/>
            <person name="Tamma S."/>
            <person name="Segal I."/>
            <person name="McClain M.S."/>
            <person name="Cover T.L."/>
            <person name="Berg D.E."/>
        </authorList>
    </citation>
    <scope>NUCLEOTIDE SEQUENCE [LARGE SCALE GENOMIC DNA]</scope>
    <source>
        <strain evidence="2 3">SouthAfrica50</strain>
    </source>
</reference>
<dbReference type="PANTHER" id="PTHR42745">
    <property type="match status" value="1"/>
</dbReference>
<proteinExistence type="predicted"/>
<dbReference type="PANTHER" id="PTHR42745:SF1">
    <property type="entry name" value="ARABINOSE 5-PHOSPHATE ISOMERASE KDSD"/>
    <property type="match status" value="1"/>
</dbReference>
<dbReference type="SUPFAM" id="SSF53697">
    <property type="entry name" value="SIS domain"/>
    <property type="match status" value="1"/>
</dbReference>
<comment type="caution">
    <text evidence="2">The sequence shown here is derived from an EMBL/GenBank/DDBJ whole genome shotgun (WGS) entry which is preliminary data.</text>
</comment>
<dbReference type="GO" id="GO:0097367">
    <property type="term" value="F:carbohydrate derivative binding"/>
    <property type="evidence" value="ECO:0007669"/>
    <property type="project" value="InterPro"/>
</dbReference>
<dbReference type="Pfam" id="PF01380">
    <property type="entry name" value="SIS"/>
    <property type="match status" value="1"/>
</dbReference>
<evidence type="ECO:0000313" key="2">
    <source>
        <dbReference type="EMBL" id="EQD89910.1"/>
    </source>
</evidence>
<protein>
    <submittedName>
        <fullName evidence="2">SIS domain protein</fullName>
    </submittedName>
</protein>
<dbReference type="AlphaFoldDB" id="T2SCB2"/>
<evidence type="ECO:0000259" key="1">
    <source>
        <dbReference type="PROSITE" id="PS51464"/>
    </source>
</evidence>
<dbReference type="PROSITE" id="PS51464">
    <property type="entry name" value="SIS"/>
    <property type="match status" value="1"/>
</dbReference>
<accession>T2SCB2</accession>
<feature type="domain" description="SIS" evidence="1">
    <location>
        <begin position="42"/>
        <end position="165"/>
    </location>
</feature>
<dbReference type="CDD" id="cd05014">
    <property type="entry name" value="SIS_Kpsf"/>
    <property type="match status" value="1"/>
</dbReference>
<sequence length="165" mass="17964">MPILFDCNAIASQVLQDEASALLESVQQFQKPNDLEAIVKLILESQEKGGKLVIVGVGKSALVAQKISASMLSTGNRSAFLHPTEAMHGDLGMVEKNDVILMISYGGESLELLNLVSHLKRLSHKIITFTKSPNSSLSKLGDYYLSLKIKKKLAPLTPLQRLPLP</sequence>
<dbReference type="InterPro" id="IPR046348">
    <property type="entry name" value="SIS_dom_sf"/>
</dbReference>
<dbReference type="InterPro" id="IPR001347">
    <property type="entry name" value="SIS_dom"/>
</dbReference>
<dbReference type="InterPro" id="IPR035474">
    <property type="entry name" value="SIS_Kpsf"/>
</dbReference>
<dbReference type="GO" id="GO:1901135">
    <property type="term" value="P:carbohydrate derivative metabolic process"/>
    <property type="evidence" value="ECO:0007669"/>
    <property type="project" value="InterPro"/>
</dbReference>
<gene>
    <name evidence="2" type="ORF">HPSA50_0304</name>
</gene>
<dbReference type="Gene3D" id="3.40.50.10490">
    <property type="entry name" value="Glucose-6-phosphate isomerase like protein, domain 1"/>
    <property type="match status" value="1"/>
</dbReference>
<dbReference type="InterPro" id="IPR050986">
    <property type="entry name" value="GutQ/KpsF_isomerases"/>
</dbReference>
<organism evidence="2 3">
    <name type="scientific">Helicobacter pylori SouthAfrica50</name>
    <dbReference type="NCBI Taxonomy" id="1352357"/>
    <lineage>
        <taxon>Bacteria</taxon>
        <taxon>Pseudomonadati</taxon>
        <taxon>Campylobacterota</taxon>
        <taxon>Epsilonproteobacteria</taxon>
        <taxon>Campylobacterales</taxon>
        <taxon>Helicobacteraceae</taxon>
        <taxon>Helicobacter</taxon>
    </lineage>
</organism>
<name>T2SCB2_HELPX</name>
<dbReference type="Proteomes" id="UP000015816">
    <property type="component" value="Unassembled WGS sequence"/>
</dbReference>
<dbReference type="EMBL" id="AVNI01000001">
    <property type="protein sequence ID" value="EQD89910.1"/>
    <property type="molecule type" value="Genomic_DNA"/>
</dbReference>
<evidence type="ECO:0000313" key="3">
    <source>
        <dbReference type="Proteomes" id="UP000015816"/>
    </source>
</evidence>
<dbReference type="PATRIC" id="fig|1352357.3.peg.302"/>